<dbReference type="AlphaFoldDB" id="A0A377Q5F6"/>
<evidence type="ECO:0000313" key="3">
    <source>
        <dbReference type="EMBL" id="TCU84571.1"/>
    </source>
</evidence>
<dbReference type="EMBL" id="UGHR01000001">
    <property type="protein sequence ID" value="STQ90037.1"/>
    <property type="molecule type" value="Genomic_DNA"/>
</dbReference>
<dbReference type="Proteomes" id="UP000255108">
    <property type="component" value="Unassembled WGS sequence"/>
</dbReference>
<dbReference type="InterPro" id="IPR031339">
    <property type="entry name" value="DUF4942"/>
</dbReference>
<reference evidence="2 4" key="1">
    <citation type="submission" date="2018-06" db="EMBL/GenBank/DDBJ databases">
        <authorList>
            <consortium name="Pathogen Informatics"/>
            <person name="Doyle S."/>
        </authorList>
    </citation>
    <scope>NUCLEOTIDE SEQUENCE [LARGE SCALE GENOMIC DNA]</scope>
    <source>
        <strain evidence="2 4">NCTC11159</strain>
    </source>
</reference>
<protein>
    <submittedName>
        <fullName evidence="3">Uncharacterized protein DUF4942</fullName>
    </submittedName>
</protein>
<feature type="domain" description="DUF4942" evidence="1">
    <location>
        <begin position="75"/>
        <end position="260"/>
    </location>
</feature>
<keyword evidence="5" id="KW-1185">Reference proteome</keyword>
<reference evidence="3 5" key="2">
    <citation type="submission" date="2019-03" db="EMBL/GenBank/DDBJ databases">
        <title>Genomic Encyclopedia of Type Strains, Phase IV (KMG-IV): sequencing the most valuable type-strain genomes for metagenomic binning, comparative biology and taxonomic classification.</title>
        <authorList>
            <person name="Goeker M."/>
        </authorList>
    </citation>
    <scope>NUCLEOTIDE SEQUENCE [LARGE SCALE GENOMIC DNA]</scope>
    <source>
        <strain evidence="3 5">DSM 3764</strain>
    </source>
</reference>
<evidence type="ECO:0000259" key="1">
    <source>
        <dbReference type="Pfam" id="PF13708"/>
    </source>
</evidence>
<evidence type="ECO:0000313" key="2">
    <source>
        <dbReference type="EMBL" id="STQ90037.1"/>
    </source>
</evidence>
<proteinExistence type="predicted"/>
<organism evidence="2 4">
    <name type="scientific">Iodobacter fluviatilis</name>
    <dbReference type="NCBI Taxonomy" id="537"/>
    <lineage>
        <taxon>Bacteria</taxon>
        <taxon>Pseudomonadati</taxon>
        <taxon>Pseudomonadota</taxon>
        <taxon>Betaproteobacteria</taxon>
        <taxon>Neisseriales</taxon>
        <taxon>Chitinibacteraceae</taxon>
        <taxon>Iodobacter</taxon>
    </lineage>
</organism>
<gene>
    <name evidence="3" type="ORF">EV682_10996</name>
    <name evidence="2" type="ORF">NCTC11159_01095</name>
</gene>
<dbReference type="OrthoDB" id="6477274at2"/>
<evidence type="ECO:0000313" key="4">
    <source>
        <dbReference type="Proteomes" id="UP000255108"/>
    </source>
</evidence>
<dbReference type="Pfam" id="PF13708">
    <property type="entry name" value="DUF4942"/>
    <property type="match status" value="1"/>
</dbReference>
<evidence type="ECO:0000313" key="5">
    <source>
        <dbReference type="Proteomes" id="UP000295794"/>
    </source>
</evidence>
<dbReference type="EMBL" id="SMBT01000009">
    <property type="protein sequence ID" value="TCU84571.1"/>
    <property type="molecule type" value="Genomic_DNA"/>
</dbReference>
<dbReference type="RefSeq" id="WP_115226421.1">
    <property type="nucleotide sequence ID" value="NZ_CAWOLO010000009.1"/>
</dbReference>
<dbReference type="Proteomes" id="UP000295794">
    <property type="component" value="Unassembled WGS sequence"/>
</dbReference>
<sequence length="268" mass="31073">MNLIPSASLEKMLLQRSAVIERLTEAHRLLCEAAELAGEAHLGDLSDLLVLESKYSNHMPSQHRLLECGVESLIRVLDINGWRYLMNESGIRSFMDSSAREQWEDQLRKGVVVPLDRNAIESTFNSLYAQRQEMLERGVIQLFKNLSWDHKTNQPFKFGNKIIINYFSSTMCGKSLYIRSEATNKLDDLMRVFCKLCNRPEPDHRHAMSYLIGNQERSGQRFFQNDFFSVRWFKKGTAHIVFLQKNLIDKLNDILSKHYPFALPNACL</sequence>
<name>A0A377Q5F6_9NEIS</name>
<accession>A0A377Q5F6</accession>